<gene>
    <name evidence="2" type="primary">107367629</name>
</gene>
<name>T1KVS5_TETUR</name>
<keyword evidence="3" id="KW-1185">Reference proteome</keyword>
<evidence type="ECO:0000313" key="2">
    <source>
        <dbReference type="EnsemblMetazoa" id="tetur23g01690.1"/>
    </source>
</evidence>
<feature type="region of interest" description="Disordered" evidence="1">
    <location>
        <begin position="76"/>
        <end position="172"/>
    </location>
</feature>
<dbReference type="EMBL" id="CAEY01000613">
    <property type="status" value="NOT_ANNOTATED_CDS"/>
    <property type="molecule type" value="Genomic_DNA"/>
</dbReference>
<feature type="compositionally biased region" description="Polar residues" evidence="1">
    <location>
        <begin position="121"/>
        <end position="131"/>
    </location>
</feature>
<reference evidence="3" key="1">
    <citation type="submission" date="2011-08" db="EMBL/GenBank/DDBJ databases">
        <authorList>
            <person name="Rombauts S."/>
        </authorList>
    </citation>
    <scope>NUCLEOTIDE SEQUENCE</scope>
    <source>
        <strain evidence="3">London</strain>
    </source>
</reference>
<organism evidence="2 3">
    <name type="scientific">Tetranychus urticae</name>
    <name type="common">Two-spotted spider mite</name>
    <dbReference type="NCBI Taxonomy" id="32264"/>
    <lineage>
        <taxon>Eukaryota</taxon>
        <taxon>Metazoa</taxon>
        <taxon>Ecdysozoa</taxon>
        <taxon>Arthropoda</taxon>
        <taxon>Chelicerata</taxon>
        <taxon>Arachnida</taxon>
        <taxon>Acari</taxon>
        <taxon>Acariformes</taxon>
        <taxon>Trombidiformes</taxon>
        <taxon>Prostigmata</taxon>
        <taxon>Eleutherengona</taxon>
        <taxon>Raphignathae</taxon>
        <taxon>Tetranychoidea</taxon>
        <taxon>Tetranychidae</taxon>
        <taxon>Tetranychus</taxon>
    </lineage>
</organism>
<dbReference type="KEGG" id="tut:107367629"/>
<evidence type="ECO:0000313" key="3">
    <source>
        <dbReference type="Proteomes" id="UP000015104"/>
    </source>
</evidence>
<accession>T1KVS5</accession>
<evidence type="ECO:0000256" key="1">
    <source>
        <dbReference type="SAM" id="MobiDB-lite"/>
    </source>
</evidence>
<sequence length="172" mass="20265">MADSTKSWPIILDEASFSYLVELSRNLSKVEGLVKKLVKGEYQQYDDKNYKSGQNSQNYTSVENISWDNYRNAKAESEDDKWSDWYPTSDGDASSEKNNNPKSEWTIRWDDDWDAEPDWSSVESKNETAINWDTPKVSQWDKAHWESEWRKSDSKESNQEKIDWDSPKLSDW</sequence>
<dbReference type="Proteomes" id="UP000015104">
    <property type="component" value="Unassembled WGS sequence"/>
</dbReference>
<proteinExistence type="predicted"/>
<reference evidence="2" key="2">
    <citation type="submission" date="2015-06" db="UniProtKB">
        <authorList>
            <consortium name="EnsemblMetazoa"/>
        </authorList>
    </citation>
    <scope>IDENTIFICATION</scope>
</reference>
<feature type="compositionally biased region" description="Basic and acidic residues" evidence="1">
    <location>
        <begin position="139"/>
        <end position="172"/>
    </location>
</feature>
<protein>
    <submittedName>
        <fullName evidence="2">Uncharacterized protein</fullName>
    </submittedName>
</protein>
<dbReference type="HOGENOM" id="CLU_1629186_0_0_1"/>
<dbReference type="EnsemblMetazoa" id="tetur23g01690.1">
    <property type="protein sequence ID" value="tetur23g01690.1"/>
    <property type="gene ID" value="tetur23g01690"/>
</dbReference>
<dbReference type="AlphaFoldDB" id="T1KVS5"/>